<keyword evidence="1" id="KW-0472">Membrane</keyword>
<organism evidence="2">
    <name type="scientific">viral metagenome</name>
    <dbReference type="NCBI Taxonomy" id="1070528"/>
    <lineage>
        <taxon>unclassified sequences</taxon>
        <taxon>metagenomes</taxon>
        <taxon>organismal metagenomes</taxon>
    </lineage>
</organism>
<proteinExistence type="predicted"/>
<feature type="transmembrane region" description="Helical" evidence="1">
    <location>
        <begin position="49"/>
        <end position="69"/>
    </location>
</feature>
<sequence>MWSFYLSIAFITATIASMYAPSSLKQNLSQHLNKQEQQYYQDIIVMRRNIYFQGFVLGILLAIGAVHFIPSLKKANKSNRLFTAIAITFIVNYFYYILYPKDKYMIEILDTKAENKAWLSIYKSMQFRYHIGFLLGLGAAACIHHYMIFKA</sequence>
<name>A0A6C0KHS5_9ZZZZ</name>
<evidence type="ECO:0000313" key="2">
    <source>
        <dbReference type="EMBL" id="QHU17542.1"/>
    </source>
</evidence>
<feature type="transmembrane region" description="Helical" evidence="1">
    <location>
        <begin position="129"/>
        <end position="149"/>
    </location>
</feature>
<accession>A0A6C0KHS5</accession>
<protein>
    <submittedName>
        <fullName evidence="2">Uncharacterized protein</fullName>
    </submittedName>
</protein>
<dbReference type="AlphaFoldDB" id="A0A6C0KHS5"/>
<feature type="transmembrane region" description="Helical" evidence="1">
    <location>
        <begin position="81"/>
        <end position="99"/>
    </location>
</feature>
<keyword evidence="1" id="KW-0812">Transmembrane</keyword>
<keyword evidence="1" id="KW-1133">Transmembrane helix</keyword>
<dbReference type="EMBL" id="MN740916">
    <property type="protein sequence ID" value="QHU17542.1"/>
    <property type="molecule type" value="Genomic_DNA"/>
</dbReference>
<evidence type="ECO:0000256" key="1">
    <source>
        <dbReference type="SAM" id="Phobius"/>
    </source>
</evidence>
<reference evidence="2" key="1">
    <citation type="journal article" date="2020" name="Nature">
        <title>Giant virus diversity and host interactions through global metagenomics.</title>
        <authorList>
            <person name="Schulz F."/>
            <person name="Roux S."/>
            <person name="Paez-Espino D."/>
            <person name="Jungbluth S."/>
            <person name="Walsh D.A."/>
            <person name="Denef V.J."/>
            <person name="McMahon K.D."/>
            <person name="Konstantinidis K.T."/>
            <person name="Eloe-Fadrosh E.A."/>
            <person name="Kyrpides N.C."/>
            <person name="Woyke T."/>
        </authorList>
    </citation>
    <scope>NUCLEOTIDE SEQUENCE</scope>
    <source>
        <strain evidence="2">GVMAG-S-3300012919-55</strain>
    </source>
</reference>